<evidence type="ECO:0000256" key="5">
    <source>
        <dbReference type="ARBA" id="ARBA00023078"/>
    </source>
</evidence>
<dbReference type="Pfam" id="PF00427">
    <property type="entry name" value="PBS_linker_poly"/>
    <property type="match status" value="1"/>
</dbReference>
<sequence>MAITTAASRLGTSAFSDASPVELRPDWVKEDAQGVIRAVYRQVLGNDYIMKSERLTSAESLLCNGSISVREFVRAVAKSELYKTKFFYGNFQTRVIELNYKHLLGRAPYDESEVIYHLDLYENQGYDADIDSYIDSVEYQENFGENIVPYYRGFSTQPGQKTVGFTRMFRLYRGYANSDRSQLEGSSVRLATELGQNSPSAIVGPSGANSGWAYRPSRARVTPSKALGGSVPFGSSDRKIYRVEIAGVSKPGYPSVRRSSKALMVPYEELSATLQRINRSGGKVASITPASL</sequence>
<dbReference type="Gene3D" id="1.10.3130.20">
    <property type="entry name" value="Phycobilisome linker domain"/>
    <property type="match status" value="1"/>
</dbReference>
<dbReference type="GO" id="GO:0015979">
    <property type="term" value="P:photosynthesis"/>
    <property type="evidence" value="ECO:0007669"/>
    <property type="project" value="UniProtKB-KW"/>
</dbReference>
<evidence type="ECO:0000256" key="6">
    <source>
        <dbReference type="ARBA" id="ARBA00023136"/>
    </source>
</evidence>
<protein>
    <submittedName>
        <fullName evidence="10">Phycobilisome linker polypeptide</fullName>
    </submittedName>
</protein>
<dbReference type="EMBL" id="CP001287">
    <property type="protein sequence ID" value="ACK67058.1"/>
    <property type="molecule type" value="Genomic_DNA"/>
</dbReference>
<dbReference type="Pfam" id="PF01383">
    <property type="entry name" value="CpcD"/>
    <property type="match status" value="1"/>
</dbReference>
<evidence type="ECO:0000256" key="2">
    <source>
        <dbReference type="ARBA" id="ARBA00022531"/>
    </source>
</evidence>
<keyword evidence="6" id="KW-0472">Membrane</keyword>
<evidence type="ECO:0000313" key="11">
    <source>
        <dbReference type="Proteomes" id="UP000008204"/>
    </source>
</evidence>
<comment type="subcellular location">
    <subcellularLocation>
        <location evidence="1">Cellular thylakoid membrane</location>
        <topology evidence="1">Peripheral membrane protein</topology>
        <orientation evidence="1">Cytoplasmic side</orientation>
    </subcellularLocation>
</comment>
<evidence type="ECO:0000256" key="7">
    <source>
        <dbReference type="PROSITE-ProRule" id="PRU00775"/>
    </source>
</evidence>
<name>B7JX70_RIPO1</name>
<dbReference type="Proteomes" id="UP000008204">
    <property type="component" value="Chromosome"/>
</dbReference>
<evidence type="ECO:0000256" key="4">
    <source>
        <dbReference type="ARBA" id="ARBA00022738"/>
    </source>
</evidence>
<proteinExistence type="inferred from homology"/>
<keyword evidence="11" id="KW-1185">Reference proteome</keyword>
<dbReference type="InterPro" id="IPR008213">
    <property type="entry name" value="CpcD-like_dom"/>
</dbReference>
<dbReference type="PROSITE" id="PS51445">
    <property type="entry name" value="PBS_LINKER"/>
    <property type="match status" value="1"/>
</dbReference>
<feature type="domain" description="PBS-linker" evidence="9">
    <location>
        <begin position="1"/>
        <end position="180"/>
    </location>
</feature>
<comment type="similarity">
    <text evidence="7">Belongs to the phycobilisome linker protein family.</text>
</comment>
<evidence type="ECO:0000259" key="8">
    <source>
        <dbReference type="PROSITE" id="PS51441"/>
    </source>
</evidence>
<keyword evidence="2" id="KW-0602">Photosynthesis</keyword>
<dbReference type="RefSeq" id="WP_012596319.1">
    <property type="nucleotide sequence ID" value="NC_011726.1"/>
</dbReference>
<evidence type="ECO:0000259" key="9">
    <source>
        <dbReference type="PROSITE" id="PS51445"/>
    </source>
</evidence>
<dbReference type="InterPro" id="IPR038255">
    <property type="entry name" value="PBS_linker_sf"/>
</dbReference>
<organism evidence="10 11">
    <name type="scientific">Rippkaea orientalis (strain PCC 8801 / RF-1)</name>
    <name type="common">Cyanothece sp. (strain PCC 8801)</name>
    <dbReference type="NCBI Taxonomy" id="41431"/>
    <lineage>
        <taxon>Bacteria</taxon>
        <taxon>Bacillati</taxon>
        <taxon>Cyanobacteriota</taxon>
        <taxon>Cyanophyceae</taxon>
        <taxon>Oscillatoriophycideae</taxon>
        <taxon>Chroococcales</taxon>
        <taxon>Aphanothecaceae</taxon>
        <taxon>Rippkaea</taxon>
        <taxon>Rippkaea orientalis</taxon>
    </lineage>
</organism>
<accession>B7JX70</accession>
<feature type="domain" description="CpcD-like" evidence="8">
    <location>
        <begin position="238"/>
        <end position="290"/>
    </location>
</feature>
<dbReference type="GO" id="GO:0030089">
    <property type="term" value="C:phycobilisome"/>
    <property type="evidence" value="ECO:0007669"/>
    <property type="project" value="UniProtKB-UniRule"/>
</dbReference>
<dbReference type="PIRSF" id="PIRSF005898">
    <property type="entry name" value="Phycobilisome_CpeC/CpcI"/>
    <property type="match status" value="1"/>
</dbReference>
<dbReference type="KEGG" id="cyp:PCC8801_3077"/>
<dbReference type="eggNOG" id="COG0237">
    <property type="taxonomic scope" value="Bacteria"/>
</dbReference>
<dbReference type="PANTHER" id="PTHR34011:SF6">
    <property type="entry name" value="PHYCOBILIPROTEIN APCE"/>
    <property type="match status" value="1"/>
</dbReference>
<keyword evidence="3" id="KW-0042">Antenna complex</keyword>
<dbReference type="AlphaFoldDB" id="B7JX70"/>
<dbReference type="InterPro" id="IPR001297">
    <property type="entry name" value="PBS_linker_dom"/>
</dbReference>
<keyword evidence="4 7" id="KW-0605">Phycobilisome</keyword>
<dbReference type="PANTHER" id="PTHR34011">
    <property type="entry name" value="PHYCOBILISOME 32.1 KDA LINKER POLYPEPTIDE, PHYCOCYANIN-ASSOCIATED, ROD 2-RELATED"/>
    <property type="match status" value="1"/>
</dbReference>
<evidence type="ECO:0000313" key="10">
    <source>
        <dbReference type="EMBL" id="ACK67058.1"/>
    </source>
</evidence>
<dbReference type="PROSITE" id="PS51441">
    <property type="entry name" value="CPCD_LIKE"/>
    <property type="match status" value="1"/>
</dbReference>
<gene>
    <name evidence="10" type="ordered locus">PCC8801_3077</name>
</gene>
<dbReference type="OrthoDB" id="420396at2"/>
<dbReference type="HOGENOM" id="CLU_075505_0_0_3"/>
<dbReference type="InterPro" id="IPR016470">
    <property type="entry name" value="Phycobilisome"/>
</dbReference>
<keyword evidence="5" id="KW-0793">Thylakoid</keyword>
<dbReference type="STRING" id="41431.PCC8801_3077"/>
<dbReference type="GO" id="GO:0031676">
    <property type="term" value="C:plasma membrane-derived thylakoid membrane"/>
    <property type="evidence" value="ECO:0007669"/>
    <property type="project" value="UniProtKB-SubCell"/>
</dbReference>
<reference evidence="11" key="1">
    <citation type="journal article" date="2011" name="MBio">
        <title>Novel metabolic attributes of the genus Cyanothece, comprising a group of unicellular nitrogen-fixing Cyanobacteria.</title>
        <authorList>
            <person name="Bandyopadhyay A."/>
            <person name="Elvitigala T."/>
            <person name="Welsh E."/>
            <person name="Stockel J."/>
            <person name="Liberton M."/>
            <person name="Min H."/>
            <person name="Sherman L.A."/>
            <person name="Pakrasi H.B."/>
        </authorList>
    </citation>
    <scope>NUCLEOTIDE SEQUENCE [LARGE SCALE GENOMIC DNA]</scope>
    <source>
        <strain evidence="11">PCC 8801</strain>
    </source>
</reference>
<evidence type="ECO:0000256" key="3">
    <source>
        <dbReference type="ARBA" id="ARBA00022549"/>
    </source>
</evidence>
<dbReference type="SMART" id="SM01094">
    <property type="entry name" value="CpcD"/>
    <property type="match status" value="1"/>
</dbReference>
<evidence type="ECO:0000256" key="1">
    <source>
        <dbReference type="ARBA" id="ARBA00004445"/>
    </source>
</evidence>